<feature type="signal peptide" evidence="1">
    <location>
        <begin position="1"/>
        <end position="28"/>
    </location>
</feature>
<evidence type="ECO:0000313" key="3">
    <source>
        <dbReference type="Proteomes" id="UP000305906"/>
    </source>
</evidence>
<sequence length="128" mass="13280">MHLRKPLASAVLGAALVVGSLMTPAAQAAEKPEGGAKAGAKTCPAVTASSKVESGSVSGIRAALARDVSPKDDVPECPPAGRGWRYIGEYYWASTCTNTGNGGINTGAWRQYQCTCGGAFSDYELWVR</sequence>
<evidence type="ECO:0000256" key="1">
    <source>
        <dbReference type="SAM" id="SignalP"/>
    </source>
</evidence>
<name>A0A5R9FRU1_9ACTN</name>
<keyword evidence="1" id="KW-0732">Signal</keyword>
<feature type="chain" id="PRO_5024356725" description="Secreted protein" evidence="1">
    <location>
        <begin position="29"/>
        <end position="128"/>
    </location>
</feature>
<dbReference type="EMBL" id="VBZC01000018">
    <property type="protein sequence ID" value="TLS44796.1"/>
    <property type="molecule type" value="Genomic_DNA"/>
</dbReference>
<evidence type="ECO:0008006" key="4">
    <source>
        <dbReference type="Google" id="ProtNLM"/>
    </source>
</evidence>
<dbReference type="RefSeq" id="WP_138046248.1">
    <property type="nucleotide sequence ID" value="NZ_VBZC01000018.1"/>
</dbReference>
<evidence type="ECO:0000313" key="2">
    <source>
        <dbReference type="EMBL" id="TLS44796.1"/>
    </source>
</evidence>
<organism evidence="2 3">
    <name type="scientific">Streptomyces montanus</name>
    <dbReference type="NCBI Taxonomy" id="2580423"/>
    <lineage>
        <taxon>Bacteria</taxon>
        <taxon>Bacillati</taxon>
        <taxon>Actinomycetota</taxon>
        <taxon>Actinomycetes</taxon>
        <taxon>Kitasatosporales</taxon>
        <taxon>Streptomycetaceae</taxon>
        <taxon>Streptomyces</taxon>
    </lineage>
</organism>
<dbReference type="AlphaFoldDB" id="A0A5R9FRU1"/>
<keyword evidence="3" id="KW-1185">Reference proteome</keyword>
<proteinExistence type="predicted"/>
<accession>A0A5R9FRU1</accession>
<comment type="caution">
    <text evidence="2">The sequence shown here is derived from an EMBL/GenBank/DDBJ whole genome shotgun (WGS) entry which is preliminary data.</text>
</comment>
<protein>
    <recommendedName>
        <fullName evidence="4">Secreted protein</fullName>
    </recommendedName>
</protein>
<gene>
    <name evidence="2" type="ORF">FE633_18345</name>
</gene>
<dbReference type="Proteomes" id="UP000305906">
    <property type="component" value="Unassembled WGS sequence"/>
</dbReference>
<reference evidence="2 3" key="1">
    <citation type="submission" date="2019-05" db="EMBL/GenBank/DDBJ databases">
        <title>Streptomyces sp. NEAU-C151, a novel actinomycete isolated from soil.</title>
        <authorList>
            <person name="Han L."/>
            <person name="Jiang H."/>
        </authorList>
    </citation>
    <scope>NUCLEOTIDE SEQUENCE [LARGE SCALE GENOMIC DNA]</scope>
    <source>
        <strain evidence="2 3">NEAU-C151</strain>
    </source>
</reference>